<proteinExistence type="predicted"/>
<organism evidence="1 2">
    <name type="scientific">Taibaiella soli</name>
    <dbReference type="NCBI Taxonomy" id="1649169"/>
    <lineage>
        <taxon>Bacteria</taxon>
        <taxon>Pseudomonadati</taxon>
        <taxon>Bacteroidota</taxon>
        <taxon>Chitinophagia</taxon>
        <taxon>Chitinophagales</taxon>
        <taxon>Chitinophagaceae</taxon>
        <taxon>Taibaiella</taxon>
    </lineage>
</organism>
<name>A0A2W2ACB9_9BACT</name>
<accession>A0A2W2ACB9</accession>
<dbReference type="Gene3D" id="2.40.160.50">
    <property type="entry name" value="membrane protein fhac: a member of the omp85/tpsb transporter family"/>
    <property type="match status" value="1"/>
</dbReference>
<evidence type="ECO:0000313" key="1">
    <source>
        <dbReference type="EMBL" id="PZF73075.1"/>
    </source>
</evidence>
<dbReference type="AlphaFoldDB" id="A0A2W2ACB9"/>
<evidence type="ECO:0000313" key="2">
    <source>
        <dbReference type="Proteomes" id="UP000248745"/>
    </source>
</evidence>
<keyword evidence="2" id="KW-1185">Reference proteome</keyword>
<sequence>MFISCIAEAQIPESSIPDRTKAEKKEAMKDHSDELDLIDIASSLMEVKDKRHLDTATVQHKNIRISALPAAGYTLQTGFAAIAFANAAFYLDHSKETNESSVLTSVTYSQYNQIIFPIQTNIWTSGNKYNIVTDWRFLKFPSYTYGIGGGTSLDDAYTVDYSAIRLHQKIFRKVTKDFYAGVGYSYDVFWNIKEVDPPPGQQTDYEQYGFSKTAIASGVTLNLLYDNRKNSINPEKGLYANIEYRPNFTALGSDGNWQSLQVDVRDYIKMPNKSVLAFWTFDWFTIDGSPPYLMLPNTGGDPYSNTGRGYIQGRYRAKNMVYVESEYRFNLTHNGLLGAVIFANAESFSQQGYGMFDIIAPGFGGGLRIKLNKYSRTNLAIDYGVGIGGSKGFFVNLGEVF</sequence>
<gene>
    <name evidence="1" type="ORF">DN068_09380</name>
</gene>
<protein>
    <submittedName>
        <fullName evidence="1">Uncharacterized protein</fullName>
    </submittedName>
</protein>
<comment type="caution">
    <text evidence="1">The sequence shown here is derived from an EMBL/GenBank/DDBJ whole genome shotgun (WGS) entry which is preliminary data.</text>
</comment>
<dbReference type="EMBL" id="QKTW01000015">
    <property type="protein sequence ID" value="PZF73075.1"/>
    <property type="molecule type" value="Genomic_DNA"/>
</dbReference>
<dbReference type="Proteomes" id="UP000248745">
    <property type="component" value="Unassembled WGS sequence"/>
</dbReference>
<reference evidence="1 2" key="1">
    <citation type="submission" date="2018-06" db="EMBL/GenBank/DDBJ databases">
        <title>Mucibacter soli gen. nov., sp. nov., a new member of the family Chitinophagaceae producing mucin.</title>
        <authorList>
            <person name="Kim M.-K."/>
            <person name="Park S."/>
            <person name="Kim T.-S."/>
            <person name="Joung Y."/>
            <person name="Han J.-H."/>
            <person name="Kim S.B."/>
        </authorList>
    </citation>
    <scope>NUCLEOTIDE SEQUENCE [LARGE SCALE GENOMIC DNA]</scope>
    <source>
        <strain evidence="1 2">R1-15</strain>
    </source>
</reference>